<comment type="caution">
    <text evidence="3">The sequence shown here is derived from an EMBL/GenBank/DDBJ whole genome shotgun (WGS) entry which is preliminary data.</text>
</comment>
<keyword evidence="4" id="KW-1185">Reference proteome</keyword>
<dbReference type="InterPro" id="IPR000868">
    <property type="entry name" value="Isochorismatase-like_dom"/>
</dbReference>
<sequence>MPVTTIDTATALVLIDLQNLVVGLPTTPRTGAEVVARAVELADAFRHHGAPVVLVRLTAGADGSDAAPGRTEIRRPPGPLPAGWDLVVDELAGHPDDITVTKRTWSAFHGTDLDLRLRRRGVTQLVLAGIATSIGVESTARAAYDHGYNVTLVTDAMADRDAEAHRHSVERIFPLLGESGSTAEIIGLLAKTPSPREDR</sequence>
<organism evidence="3 4">
    <name type="scientific">Nonomuraea indica</name>
    <dbReference type="NCBI Taxonomy" id="1581193"/>
    <lineage>
        <taxon>Bacteria</taxon>
        <taxon>Bacillati</taxon>
        <taxon>Actinomycetota</taxon>
        <taxon>Actinomycetes</taxon>
        <taxon>Streptosporangiales</taxon>
        <taxon>Streptosporangiaceae</taxon>
        <taxon>Nonomuraea</taxon>
    </lineage>
</organism>
<dbReference type="Pfam" id="PF00857">
    <property type="entry name" value="Isochorismatase"/>
    <property type="match status" value="1"/>
</dbReference>
<dbReference type="PANTHER" id="PTHR43540">
    <property type="entry name" value="PEROXYUREIDOACRYLATE/UREIDOACRYLATE AMIDOHYDROLASE-RELATED"/>
    <property type="match status" value="1"/>
</dbReference>
<dbReference type="InterPro" id="IPR036380">
    <property type="entry name" value="Isochorismatase-like_sf"/>
</dbReference>
<dbReference type="SUPFAM" id="SSF52499">
    <property type="entry name" value="Isochorismatase-like hydrolases"/>
    <property type="match status" value="1"/>
</dbReference>
<evidence type="ECO:0000313" key="3">
    <source>
        <dbReference type="EMBL" id="MFI7440154.1"/>
    </source>
</evidence>
<proteinExistence type="predicted"/>
<dbReference type="CDD" id="cd00431">
    <property type="entry name" value="cysteine_hydrolases"/>
    <property type="match status" value="1"/>
</dbReference>
<reference evidence="3 4" key="1">
    <citation type="submission" date="2024-10" db="EMBL/GenBank/DDBJ databases">
        <title>The Natural Products Discovery Center: Release of the First 8490 Sequenced Strains for Exploring Actinobacteria Biosynthetic Diversity.</title>
        <authorList>
            <person name="Kalkreuter E."/>
            <person name="Kautsar S.A."/>
            <person name="Yang D."/>
            <person name="Bader C.D."/>
            <person name="Teijaro C.N."/>
            <person name="Fluegel L."/>
            <person name="Davis C.M."/>
            <person name="Simpson J.R."/>
            <person name="Lauterbach L."/>
            <person name="Steele A.D."/>
            <person name="Gui C."/>
            <person name="Meng S."/>
            <person name="Li G."/>
            <person name="Viehrig K."/>
            <person name="Ye F."/>
            <person name="Su P."/>
            <person name="Kiefer A.F."/>
            <person name="Nichols A."/>
            <person name="Cepeda A.J."/>
            <person name="Yan W."/>
            <person name="Fan B."/>
            <person name="Jiang Y."/>
            <person name="Adhikari A."/>
            <person name="Zheng C.-J."/>
            <person name="Schuster L."/>
            <person name="Cowan T.M."/>
            <person name="Smanski M.J."/>
            <person name="Chevrette M.G."/>
            <person name="De Carvalho L.P.S."/>
            <person name="Shen B."/>
        </authorList>
    </citation>
    <scope>NUCLEOTIDE SEQUENCE [LARGE SCALE GENOMIC DNA]</scope>
    <source>
        <strain evidence="3 4">NPDC049503</strain>
    </source>
</reference>
<protein>
    <submittedName>
        <fullName evidence="3">Isochorismatase family protein</fullName>
    </submittedName>
</protein>
<feature type="domain" description="Isochorismatase-like" evidence="2">
    <location>
        <begin position="10"/>
        <end position="183"/>
    </location>
</feature>
<dbReference type="Gene3D" id="3.40.50.850">
    <property type="entry name" value="Isochorismatase-like"/>
    <property type="match status" value="1"/>
</dbReference>
<dbReference type="Proteomes" id="UP001612928">
    <property type="component" value="Unassembled WGS sequence"/>
</dbReference>
<gene>
    <name evidence="3" type="ORF">ACIBP5_09350</name>
</gene>
<name>A0ABW8A060_9ACTN</name>
<evidence type="ECO:0000313" key="4">
    <source>
        <dbReference type="Proteomes" id="UP001612928"/>
    </source>
</evidence>
<dbReference type="PANTHER" id="PTHR43540:SF7">
    <property type="entry name" value="ISOCHORISMATASE FAMILY PROTEIN YECD"/>
    <property type="match status" value="1"/>
</dbReference>
<accession>A0ABW8A060</accession>
<dbReference type="EMBL" id="JBITMB010000002">
    <property type="protein sequence ID" value="MFI7440154.1"/>
    <property type="molecule type" value="Genomic_DNA"/>
</dbReference>
<keyword evidence="1" id="KW-0378">Hydrolase</keyword>
<dbReference type="InterPro" id="IPR050272">
    <property type="entry name" value="Isochorismatase-like_hydrls"/>
</dbReference>
<dbReference type="RefSeq" id="WP_397019863.1">
    <property type="nucleotide sequence ID" value="NZ_JBITMB010000002.1"/>
</dbReference>
<evidence type="ECO:0000259" key="2">
    <source>
        <dbReference type="Pfam" id="PF00857"/>
    </source>
</evidence>
<evidence type="ECO:0000256" key="1">
    <source>
        <dbReference type="ARBA" id="ARBA00022801"/>
    </source>
</evidence>